<name>F3NPC9_9ACTN</name>
<dbReference type="CDD" id="cd13606">
    <property type="entry name" value="PBP2_ProX_like"/>
    <property type="match status" value="1"/>
</dbReference>
<evidence type="ECO:0000313" key="3">
    <source>
        <dbReference type="EMBL" id="EGG44941.1"/>
    </source>
</evidence>
<dbReference type="SUPFAM" id="SSF53850">
    <property type="entry name" value="Periplasmic binding protein-like II"/>
    <property type="match status" value="1"/>
</dbReference>
<organism evidence="3 4">
    <name type="scientific">Streptomyces griseoaurantiacus M045</name>
    <dbReference type="NCBI Taxonomy" id="996637"/>
    <lineage>
        <taxon>Bacteria</taxon>
        <taxon>Bacillati</taxon>
        <taxon>Actinomycetota</taxon>
        <taxon>Actinomycetes</taxon>
        <taxon>Kitasatosporales</taxon>
        <taxon>Streptomycetaceae</taxon>
        <taxon>Streptomyces</taxon>
        <taxon>Streptomyces aurantiacus group</taxon>
    </lineage>
</organism>
<feature type="domain" description="ABC-type glycine betaine transport system substrate-binding" evidence="2">
    <location>
        <begin position="83"/>
        <end position="346"/>
    </location>
</feature>
<dbReference type="Gene3D" id="3.40.190.10">
    <property type="entry name" value="Periplasmic binding protein-like II"/>
    <property type="match status" value="1"/>
</dbReference>
<dbReference type="GO" id="GO:0043190">
    <property type="term" value="C:ATP-binding cassette (ABC) transporter complex"/>
    <property type="evidence" value="ECO:0007669"/>
    <property type="project" value="InterPro"/>
</dbReference>
<dbReference type="Gene3D" id="3.40.190.120">
    <property type="entry name" value="Osmoprotection protein (prox), domain 2"/>
    <property type="match status" value="1"/>
</dbReference>
<dbReference type="AlphaFoldDB" id="F3NPC9"/>
<evidence type="ECO:0000259" key="2">
    <source>
        <dbReference type="Pfam" id="PF04069"/>
    </source>
</evidence>
<dbReference type="EMBL" id="AEYX01000042">
    <property type="protein sequence ID" value="EGG44941.1"/>
    <property type="molecule type" value="Genomic_DNA"/>
</dbReference>
<dbReference type="eggNOG" id="COG1732">
    <property type="taxonomic scope" value="Bacteria"/>
</dbReference>
<dbReference type="InterPro" id="IPR007210">
    <property type="entry name" value="ABC_Gly_betaine_transp_sub-bd"/>
</dbReference>
<accession>F3NPC9</accession>
<gene>
    <name evidence="3" type="ORF">SGM_4993</name>
</gene>
<evidence type="ECO:0000313" key="4">
    <source>
        <dbReference type="Proteomes" id="UP000003022"/>
    </source>
</evidence>
<comment type="caution">
    <text evidence="3">The sequence shown here is derived from an EMBL/GenBank/DDBJ whole genome shotgun (WGS) entry which is preliminary data.</text>
</comment>
<keyword evidence="4" id="KW-1185">Reference proteome</keyword>
<feature type="region of interest" description="Disordered" evidence="1">
    <location>
        <begin position="21"/>
        <end position="41"/>
    </location>
</feature>
<dbReference type="STRING" id="996637.SGM_4993"/>
<dbReference type="Proteomes" id="UP000003022">
    <property type="component" value="Unassembled WGS sequence"/>
</dbReference>
<dbReference type="GO" id="GO:0022857">
    <property type="term" value="F:transmembrane transporter activity"/>
    <property type="evidence" value="ECO:0007669"/>
    <property type="project" value="InterPro"/>
</dbReference>
<reference evidence="3 4" key="1">
    <citation type="journal article" date="2011" name="J. Bacteriol.">
        <title>Draft genome sequence of the marine bacterium Streptomyces griseoaurantiacus M045, which produces novel manumycin-type antibiotics with a pABA core component.</title>
        <authorList>
            <person name="Li F."/>
            <person name="Jiang P."/>
            <person name="Zheng H."/>
            <person name="Wang S."/>
            <person name="Zhao G."/>
            <person name="Qin S."/>
            <person name="Liu Z."/>
        </authorList>
    </citation>
    <scope>NUCLEOTIDE SEQUENCE [LARGE SCALE GENOMIC DNA]</scope>
    <source>
        <strain evidence="3 4">M045</strain>
    </source>
</reference>
<protein>
    <submittedName>
        <fullName evidence="3">Secreted substrate-binding protein</fullName>
    </submittedName>
</protein>
<dbReference type="Pfam" id="PF04069">
    <property type="entry name" value="OpuAC"/>
    <property type="match status" value="1"/>
</dbReference>
<proteinExistence type="predicted"/>
<evidence type="ECO:0000256" key="1">
    <source>
        <dbReference type="SAM" id="MobiDB-lite"/>
    </source>
</evidence>
<sequence length="351" mass="36583">MTRTVVLGMCPARFAPVRPCRPPPSAPEPGTGIVTTAKSSRPSTRRSGAAAIALAAATALLAAGCGSDDKSDDPLAGEKSGGDTVVVGSNNFAESILIADIYGEALKAKGIKVSYKPNIGSRETTYGLLKNGSITVLPEYNGALLAYLDAKATPKTVAETTAAINAKLDKKLELLEPAAAQDKDSVTINAATAKEHGLTDKSTIADLKDIAPKLVIGGSPEFQTRQQGLKGLKSVYGVEFKSFKALDAGGPLTQAALKKNTVQAADLFTTDPTITKEKFVVLQDPENLFGFENVQPLVYKSSVSKEAAAALNAVSAKLDTAALLDLDAQVQLENKDPLDVAKSWLKSAGLD</sequence>